<dbReference type="AlphaFoldDB" id="A0A1M6VMB2"/>
<dbReference type="NCBIfam" id="NF047386">
    <property type="entry name" value="T4SS_SepA_fam"/>
    <property type="match status" value="1"/>
</dbReference>
<name>A0A1M6VMB2_9BRAD</name>
<gene>
    <name evidence="1" type="ORF">SAMN05444159_4284</name>
</gene>
<accession>A0A1M6VMB2</accession>
<evidence type="ECO:0000313" key="2">
    <source>
        <dbReference type="Proteomes" id="UP000189935"/>
    </source>
</evidence>
<protein>
    <submittedName>
        <fullName evidence="1">Uncharacterized protein</fullName>
    </submittedName>
</protein>
<proteinExistence type="predicted"/>
<sequence length="180" mass="20110">MPQVTLETSTIERMKAYAEPLVDTMDSVILKGLDAIDMLKAKTNEPTSAERIFNPASPPNLAYTTVKSVVWKGKRLSPAEAYWNPLMFIVIRETVKHMTKEQARNLILCNKVTGKKEDNGYKYVDEVGVSIQGQDANNAWKTTYNVLQALKMPLEVIFAWQDNPKAATPGAIGKFAVTFE</sequence>
<dbReference type="Proteomes" id="UP000189935">
    <property type="component" value="Chromosome I"/>
</dbReference>
<dbReference type="EMBL" id="LT670844">
    <property type="protein sequence ID" value="SHK82632.1"/>
    <property type="molecule type" value="Genomic_DNA"/>
</dbReference>
<evidence type="ECO:0000313" key="1">
    <source>
        <dbReference type="EMBL" id="SHK82632.1"/>
    </source>
</evidence>
<reference evidence="1 2" key="1">
    <citation type="submission" date="2016-11" db="EMBL/GenBank/DDBJ databases">
        <authorList>
            <person name="Jaros S."/>
            <person name="Januszkiewicz K."/>
            <person name="Wedrychowicz H."/>
        </authorList>
    </citation>
    <scope>NUCLEOTIDE SEQUENCE [LARGE SCALE GENOMIC DNA]</scope>
    <source>
        <strain evidence="1 2">GAS499</strain>
    </source>
</reference>
<organism evidence="1 2">
    <name type="scientific">Bradyrhizobium lablabi</name>
    <dbReference type="NCBI Taxonomy" id="722472"/>
    <lineage>
        <taxon>Bacteria</taxon>
        <taxon>Pseudomonadati</taxon>
        <taxon>Pseudomonadota</taxon>
        <taxon>Alphaproteobacteria</taxon>
        <taxon>Hyphomicrobiales</taxon>
        <taxon>Nitrobacteraceae</taxon>
        <taxon>Bradyrhizobium</taxon>
    </lineage>
</organism>